<reference evidence="7" key="1">
    <citation type="journal article" date="2020" name="mSystems">
        <title>Genome- and Community-Level Interaction Insights into Carbon Utilization and Element Cycling Functions of Hydrothermarchaeota in Hydrothermal Sediment.</title>
        <authorList>
            <person name="Zhou Z."/>
            <person name="Liu Y."/>
            <person name="Xu W."/>
            <person name="Pan J."/>
            <person name="Luo Z.H."/>
            <person name="Li M."/>
        </authorList>
    </citation>
    <scope>NUCLEOTIDE SEQUENCE [LARGE SCALE GENOMIC DNA]</scope>
    <source>
        <strain evidence="7">SpSt-1182</strain>
    </source>
</reference>
<evidence type="ECO:0000256" key="5">
    <source>
        <dbReference type="ARBA" id="ARBA00023274"/>
    </source>
</evidence>
<dbReference type="EMBL" id="DSBX01000302">
    <property type="protein sequence ID" value="HDR00189.1"/>
    <property type="molecule type" value="Genomic_DNA"/>
</dbReference>
<dbReference type="InterPro" id="IPR012677">
    <property type="entry name" value="Nucleotide-bd_a/b_plait_sf"/>
</dbReference>
<dbReference type="NCBIfam" id="NF004366">
    <property type="entry name" value="PRK05738.3-2"/>
    <property type="match status" value="1"/>
</dbReference>
<keyword evidence="3 6" id="KW-0694">RNA-binding</keyword>
<keyword evidence="4 6" id="KW-0689">Ribosomal protein</keyword>
<dbReference type="HAMAP" id="MF_01369_B">
    <property type="entry name" value="Ribosomal_uL23_B"/>
    <property type="match status" value="1"/>
</dbReference>
<sequence>MDQLSRVIVGALVTEKSERLRAEHGQYTFRVATGATKIEVRRAVEKLFKVHVTDVRVMNYQGKKRRMGMFSGRRPDWRKAVVTVKAGERIEALER</sequence>
<dbReference type="SUPFAM" id="SSF54189">
    <property type="entry name" value="Ribosomal proteins S24e, L23 and L15e"/>
    <property type="match status" value="1"/>
</dbReference>
<dbReference type="NCBIfam" id="NF004359">
    <property type="entry name" value="PRK05738.1-3"/>
    <property type="match status" value="1"/>
</dbReference>
<dbReference type="AlphaFoldDB" id="A0A7V0T744"/>
<comment type="subunit">
    <text evidence="6">Part of the 50S ribosomal subunit. Contacts protein L29, and trigger factor when it is bound to the ribosome.</text>
</comment>
<dbReference type="Pfam" id="PF00276">
    <property type="entry name" value="Ribosomal_L23"/>
    <property type="match status" value="1"/>
</dbReference>
<dbReference type="NCBIfam" id="NF004363">
    <property type="entry name" value="PRK05738.2-4"/>
    <property type="match status" value="1"/>
</dbReference>
<dbReference type="FunFam" id="3.30.70.330:FF:000001">
    <property type="entry name" value="50S ribosomal protein L23"/>
    <property type="match status" value="1"/>
</dbReference>
<organism evidence="7">
    <name type="scientific">candidate division WOR-3 bacterium</name>
    <dbReference type="NCBI Taxonomy" id="2052148"/>
    <lineage>
        <taxon>Bacteria</taxon>
        <taxon>Bacteria division WOR-3</taxon>
    </lineage>
</organism>
<comment type="function">
    <text evidence="6">One of the early assembly proteins it binds 23S rRNA. One of the proteins that surrounds the polypeptide exit tunnel on the outside of the ribosome. Forms the main docking site for trigger factor binding to the ribosome.</text>
</comment>
<evidence type="ECO:0000256" key="6">
    <source>
        <dbReference type="HAMAP-Rule" id="MF_01369"/>
    </source>
</evidence>
<proteinExistence type="inferred from homology"/>
<comment type="similarity">
    <text evidence="1 6">Belongs to the universal ribosomal protein uL23 family.</text>
</comment>
<dbReference type="GO" id="GO:0019843">
    <property type="term" value="F:rRNA binding"/>
    <property type="evidence" value="ECO:0007669"/>
    <property type="project" value="UniProtKB-UniRule"/>
</dbReference>
<comment type="caution">
    <text evidence="7">The sequence shown here is derived from an EMBL/GenBank/DDBJ whole genome shotgun (WGS) entry which is preliminary data.</text>
</comment>
<evidence type="ECO:0000313" key="7">
    <source>
        <dbReference type="EMBL" id="HDR00189.1"/>
    </source>
</evidence>
<name>A0A7V0T744_UNCW3</name>
<evidence type="ECO:0000256" key="2">
    <source>
        <dbReference type="ARBA" id="ARBA00022730"/>
    </source>
</evidence>
<gene>
    <name evidence="6" type="primary">rplW</name>
    <name evidence="7" type="ORF">ENN51_07905</name>
</gene>
<evidence type="ECO:0000256" key="4">
    <source>
        <dbReference type="ARBA" id="ARBA00022980"/>
    </source>
</evidence>
<dbReference type="GO" id="GO:1990904">
    <property type="term" value="C:ribonucleoprotein complex"/>
    <property type="evidence" value="ECO:0007669"/>
    <property type="project" value="UniProtKB-KW"/>
</dbReference>
<dbReference type="Proteomes" id="UP000885672">
    <property type="component" value="Unassembled WGS sequence"/>
</dbReference>
<evidence type="ECO:0000256" key="3">
    <source>
        <dbReference type="ARBA" id="ARBA00022884"/>
    </source>
</evidence>
<evidence type="ECO:0000256" key="1">
    <source>
        <dbReference type="ARBA" id="ARBA00006700"/>
    </source>
</evidence>
<dbReference type="InterPro" id="IPR012678">
    <property type="entry name" value="Ribosomal_uL23/eL15/eS24_sf"/>
</dbReference>
<protein>
    <recommendedName>
        <fullName evidence="6">Large ribosomal subunit protein uL23</fullName>
    </recommendedName>
</protein>
<dbReference type="GO" id="GO:0006412">
    <property type="term" value="P:translation"/>
    <property type="evidence" value="ECO:0007669"/>
    <property type="project" value="UniProtKB-UniRule"/>
</dbReference>
<dbReference type="InterPro" id="IPR013025">
    <property type="entry name" value="Ribosomal_uL23-like"/>
</dbReference>
<keyword evidence="5 6" id="KW-0687">Ribonucleoprotein</keyword>
<dbReference type="Gene3D" id="3.30.70.330">
    <property type="match status" value="1"/>
</dbReference>
<dbReference type="GO" id="GO:0003735">
    <property type="term" value="F:structural constituent of ribosome"/>
    <property type="evidence" value="ECO:0007669"/>
    <property type="project" value="InterPro"/>
</dbReference>
<keyword evidence="2 6" id="KW-0699">rRNA-binding</keyword>
<accession>A0A7V0T744</accession>
<dbReference type="GO" id="GO:0005840">
    <property type="term" value="C:ribosome"/>
    <property type="evidence" value="ECO:0007669"/>
    <property type="project" value="UniProtKB-KW"/>
</dbReference>